<comment type="caution">
    <text evidence="1">The sequence shown here is derived from an EMBL/GenBank/DDBJ whole genome shotgun (WGS) entry which is preliminary data.</text>
</comment>
<dbReference type="EMBL" id="JWZT01001455">
    <property type="protein sequence ID" value="KII72025.1"/>
    <property type="molecule type" value="Genomic_DNA"/>
</dbReference>
<dbReference type="Gene3D" id="1.20.1280.50">
    <property type="match status" value="1"/>
</dbReference>
<gene>
    <name evidence="1" type="ORF">RF11_05997</name>
</gene>
<dbReference type="AlphaFoldDB" id="A0A0C2N6U5"/>
<keyword evidence="2" id="KW-1185">Reference proteome</keyword>
<evidence type="ECO:0008006" key="3">
    <source>
        <dbReference type="Google" id="ProtNLM"/>
    </source>
</evidence>
<evidence type="ECO:0000313" key="1">
    <source>
        <dbReference type="EMBL" id="KII72025.1"/>
    </source>
</evidence>
<sequence>MDRRDLMSKPNLLKDQGDVQSKIGSLDLGRANHNIKDIISVLNDLNMPHIIKMIIWNLDLKTIYNLHFLSKKHNAFITKSLFWQQFLIYLAKYSSKWRQVAFELGW</sequence>
<evidence type="ECO:0000313" key="2">
    <source>
        <dbReference type="Proteomes" id="UP000031668"/>
    </source>
</evidence>
<name>A0A0C2N6U5_THEKT</name>
<organism evidence="1 2">
    <name type="scientific">Thelohanellus kitauei</name>
    <name type="common">Myxosporean</name>
    <dbReference type="NCBI Taxonomy" id="669202"/>
    <lineage>
        <taxon>Eukaryota</taxon>
        <taxon>Metazoa</taxon>
        <taxon>Cnidaria</taxon>
        <taxon>Myxozoa</taxon>
        <taxon>Myxosporea</taxon>
        <taxon>Bivalvulida</taxon>
        <taxon>Platysporina</taxon>
        <taxon>Myxobolidae</taxon>
        <taxon>Thelohanellus</taxon>
    </lineage>
</organism>
<accession>A0A0C2N6U5</accession>
<dbReference type="Proteomes" id="UP000031668">
    <property type="component" value="Unassembled WGS sequence"/>
</dbReference>
<protein>
    <recommendedName>
        <fullName evidence="3">F-box domain-containing protein</fullName>
    </recommendedName>
</protein>
<proteinExistence type="predicted"/>
<reference evidence="1 2" key="1">
    <citation type="journal article" date="2014" name="Genome Biol. Evol.">
        <title>The genome of the myxosporean Thelohanellus kitauei shows adaptations to nutrient acquisition within its fish host.</title>
        <authorList>
            <person name="Yang Y."/>
            <person name="Xiong J."/>
            <person name="Zhou Z."/>
            <person name="Huo F."/>
            <person name="Miao W."/>
            <person name="Ran C."/>
            <person name="Liu Y."/>
            <person name="Zhang J."/>
            <person name="Feng J."/>
            <person name="Wang M."/>
            <person name="Wang M."/>
            <person name="Wang L."/>
            <person name="Yao B."/>
        </authorList>
    </citation>
    <scope>NUCLEOTIDE SEQUENCE [LARGE SCALE GENOMIC DNA]</scope>
    <source>
        <strain evidence="1">Wuqing</strain>
    </source>
</reference>